<evidence type="ECO:0000313" key="3">
    <source>
        <dbReference type="Proteomes" id="UP000327013"/>
    </source>
</evidence>
<feature type="compositionally biased region" description="Gly residues" evidence="1">
    <location>
        <begin position="31"/>
        <end position="57"/>
    </location>
</feature>
<proteinExistence type="predicted"/>
<feature type="region of interest" description="Disordered" evidence="1">
    <location>
        <begin position="280"/>
        <end position="304"/>
    </location>
</feature>
<dbReference type="AlphaFoldDB" id="A0A5N6L4Y3"/>
<evidence type="ECO:0000313" key="2">
    <source>
        <dbReference type="EMBL" id="KAB8766449.1"/>
    </source>
</evidence>
<organism evidence="2 3">
    <name type="scientific">Carpinus fangiana</name>
    <dbReference type="NCBI Taxonomy" id="176857"/>
    <lineage>
        <taxon>Eukaryota</taxon>
        <taxon>Viridiplantae</taxon>
        <taxon>Streptophyta</taxon>
        <taxon>Embryophyta</taxon>
        <taxon>Tracheophyta</taxon>
        <taxon>Spermatophyta</taxon>
        <taxon>Magnoliopsida</taxon>
        <taxon>eudicotyledons</taxon>
        <taxon>Gunneridae</taxon>
        <taxon>Pentapetalae</taxon>
        <taxon>rosids</taxon>
        <taxon>fabids</taxon>
        <taxon>Fagales</taxon>
        <taxon>Betulaceae</taxon>
        <taxon>Carpinus</taxon>
    </lineage>
</organism>
<keyword evidence="3" id="KW-1185">Reference proteome</keyword>
<reference evidence="2 3" key="1">
    <citation type="submission" date="2019-06" db="EMBL/GenBank/DDBJ databases">
        <title>A chromosomal-level reference genome of Carpinus fangiana (Coryloideae, Betulaceae).</title>
        <authorList>
            <person name="Yang X."/>
            <person name="Wang Z."/>
            <person name="Zhang L."/>
            <person name="Hao G."/>
            <person name="Liu J."/>
            <person name="Yang Y."/>
        </authorList>
    </citation>
    <scope>NUCLEOTIDE SEQUENCE [LARGE SCALE GENOMIC DNA]</scope>
    <source>
        <strain evidence="2">Cfa_2016G</strain>
        <tissue evidence="2">Leaf</tissue>
    </source>
</reference>
<protein>
    <submittedName>
        <fullName evidence="2">Uncharacterized protein</fullName>
    </submittedName>
</protein>
<dbReference type="EMBL" id="VIBQ01000101">
    <property type="protein sequence ID" value="KAB8766449.1"/>
    <property type="molecule type" value="Genomic_DNA"/>
</dbReference>
<sequence length="523" mass="51072">MHLQHEEGGDGTHHTGTGSGSAAVDASGSTLVGGDGGVDGAVGDAGAGGRGSGGAVDGGSTSRVGGDGRGSRVDGCALNGRRVGGSSGRVSRDGGLDGDVAGDAAGVAGRSGGAAGVARGGSRAAGVGRGSGRAAGVAAGGDSDGDGHNGAAGGLRGVDGSGGVVDGDGGALGGVGLGGLRGPGVGLLRPGLAGVGLGAVGSPGVRLLRLAGVGLGSLRAVGLGGLAGVGLGGLGAVGLHGLAGLVDGNSGVVDRGGGVVDGSRGAADLLGAGGVRGIGRGGRGVRSRGRGTVAGDLTSQSGGGEKGDACELHCGRHAGAGAGRPVAPWEWVVQPRGQASSNTRRRENPHLQREWSASRCHRGPSHSSCDREASVCAVAALLSHSTPLPPLLKRWHVQQARCPFRWTACWTRRNRQTSAWIGRGGAHHAESSFPVSASFLSCPWQDPDHQHPPPPAQRAPIGEWRHDLLILCDALPLVTSSCAARAAGTSSQSRARVRQTLSGSPYSLCLAPPPPLGQQVTPR</sequence>
<feature type="compositionally biased region" description="Basic and acidic residues" evidence="1">
    <location>
        <begin position="1"/>
        <end position="13"/>
    </location>
</feature>
<dbReference type="Proteomes" id="UP000327013">
    <property type="component" value="Unassembled WGS sequence"/>
</dbReference>
<gene>
    <name evidence="2" type="ORF">FH972_026609</name>
</gene>
<feature type="compositionally biased region" description="Low complexity" evidence="1">
    <location>
        <begin position="14"/>
        <end position="30"/>
    </location>
</feature>
<feature type="compositionally biased region" description="Gly residues" evidence="1">
    <location>
        <begin position="110"/>
        <end position="119"/>
    </location>
</feature>
<feature type="region of interest" description="Disordered" evidence="1">
    <location>
        <begin position="110"/>
        <end position="153"/>
    </location>
</feature>
<feature type="region of interest" description="Disordered" evidence="1">
    <location>
        <begin position="1"/>
        <end position="97"/>
    </location>
</feature>
<comment type="caution">
    <text evidence="2">The sequence shown here is derived from an EMBL/GenBank/DDBJ whole genome shotgun (WGS) entry which is preliminary data.</text>
</comment>
<name>A0A5N6L4Y3_9ROSI</name>
<accession>A0A5N6L4Y3</accession>
<evidence type="ECO:0000256" key="1">
    <source>
        <dbReference type="SAM" id="MobiDB-lite"/>
    </source>
</evidence>